<proteinExistence type="predicted"/>
<dbReference type="InterPro" id="IPR052139">
    <property type="entry name" value="Methylosome_Comp_WDR77"/>
</dbReference>
<dbReference type="AlphaFoldDB" id="A0A024GMN9"/>
<dbReference type="InterPro" id="IPR020472">
    <property type="entry name" value="WD40_PAC1"/>
</dbReference>
<dbReference type="EMBL" id="CAIX01000197">
    <property type="protein sequence ID" value="CCI47969.1"/>
    <property type="molecule type" value="Genomic_DNA"/>
</dbReference>
<dbReference type="SMART" id="SM00320">
    <property type="entry name" value="WD40"/>
    <property type="match status" value="6"/>
</dbReference>
<dbReference type="InterPro" id="IPR001680">
    <property type="entry name" value="WD40_rpt"/>
</dbReference>
<dbReference type="PROSITE" id="PS50294">
    <property type="entry name" value="WD_REPEATS_REGION"/>
    <property type="match status" value="1"/>
</dbReference>
<keyword evidence="7" id="KW-1185">Reference proteome</keyword>
<dbReference type="InterPro" id="IPR036322">
    <property type="entry name" value="WD40_repeat_dom_sf"/>
</dbReference>
<dbReference type="Proteomes" id="UP000053237">
    <property type="component" value="Unassembled WGS sequence"/>
</dbReference>
<dbReference type="SUPFAM" id="SSF50978">
    <property type="entry name" value="WD40 repeat-like"/>
    <property type="match status" value="1"/>
</dbReference>
<reference evidence="6 7" key="1">
    <citation type="submission" date="2012-05" db="EMBL/GenBank/DDBJ databases">
        <title>Recombination and specialization in a pathogen metapopulation.</title>
        <authorList>
            <person name="Gardiner A."/>
            <person name="Kemen E."/>
            <person name="Schultz-Larsen T."/>
            <person name="MacLean D."/>
            <person name="Van Oosterhout C."/>
            <person name="Jones J.D.G."/>
        </authorList>
    </citation>
    <scope>NUCLEOTIDE SEQUENCE [LARGE SCALE GENOMIC DNA]</scope>
    <source>
        <strain evidence="6 7">Ac Nc2</strain>
    </source>
</reference>
<protein>
    <submittedName>
        <fullName evidence="6">Uncharacterized protein</fullName>
    </submittedName>
</protein>
<feature type="repeat" description="WD" evidence="5">
    <location>
        <begin position="180"/>
        <end position="213"/>
    </location>
</feature>
<dbReference type="InterPro" id="IPR019775">
    <property type="entry name" value="WD40_repeat_CS"/>
</dbReference>
<evidence type="ECO:0000256" key="4">
    <source>
        <dbReference type="ARBA" id="ARBA00022737"/>
    </source>
</evidence>
<keyword evidence="4" id="KW-0677">Repeat</keyword>
<dbReference type="PANTHER" id="PTHR46853">
    <property type="entry name" value="METHYLOSOME PROTEIN 50"/>
    <property type="match status" value="1"/>
</dbReference>
<evidence type="ECO:0000256" key="2">
    <source>
        <dbReference type="ARBA" id="ARBA00022490"/>
    </source>
</evidence>
<dbReference type="Pfam" id="PF00400">
    <property type="entry name" value="WD40"/>
    <property type="match status" value="5"/>
</dbReference>
<name>A0A024GMN9_9STRA</name>
<feature type="repeat" description="WD" evidence="5">
    <location>
        <begin position="136"/>
        <end position="178"/>
    </location>
</feature>
<dbReference type="InterPro" id="IPR015943">
    <property type="entry name" value="WD40/YVTN_repeat-like_dom_sf"/>
</dbReference>
<evidence type="ECO:0000313" key="7">
    <source>
        <dbReference type="Proteomes" id="UP000053237"/>
    </source>
</evidence>
<dbReference type="PANTHER" id="PTHR46853:SF1">
    <property type="entry name" value="METHYLOSOME PROTEIN 50"/>
    <property type="match status" value="1"/>
</dbReference>
<dbReference type="InParanoid" id="A0A024GMN9"/>
<keyword evidence="3 5" id="KW-0853">WD repeat</keyword>
<sequence length="369" mass="40380">MGMYRARAQVDAIAACPWGAIRQDVDDGIVSRAYVFEHDKPALLTVAYSCLEGNYWGGGVALVDARSDSQCGWEHVCGFQYDSGISNLVWCGEKSNLVACACDNGDIEVLQLSSDVEFAFHPVANGSGVGGMCTQQGRHGDVVTGISVSPFDSTRLASCSWDLSVKVWDLASRTAAQVTLDGHTDLVWCVAWSPWTPSILSSGSQDSTTQLWDERVASMNANILTLHSSCPVLSLDWHPHQETIISVGLEDGTLSTFDIRKSTNPLFEQALHDRPIHALRYSPFHADLIATASDDATIRVTDRSQAASTMRISSSVVAHHRDYVRGLDWYASTRNRLPEKQVFLVSGSWDKTVRNHPIEMFASSQPPGF</sequence>
<dbReference type="OrthoDB" id="10260946at2759"/>
<dbReference type="GO" id="GO:0034709">
    <property type="term" value="C:methylosome"/>
    <property type="evidence" value="ECO:0007669"/>
    <property type="project" value="TreeGrafter"/>
</dbReference>
<comment type="caution">
    <text evidence="6">The sequence shown here is derived from an EMBL/GenBank/DDBJ whole genome shotgun (WGS) entry which is preliminary data.</text>
</comment>
<organism evidence="6 7">
    <name type="scientific">Albugo candida</name>
    <dbReference type="NCBI Taxonomy" id="65357"/>
    <lineage>
        <taxon>Eukaryota</taxon>
        <taxon>Sar</taxon>
        <taxon>Stramenopiles</taxon>
        <taxon>Oomycota</taxon>
        <taxon>Peronosporomycetes</taxon>
        <taxon>Albuginales</taxon>
        <taxon>Albuginaceae</taxon>
        <taxon>Albugo</taxon>
    </lineage>
</organism>
<evidence type="ECO:0000256" key="5">
    <source>
        <dbReference type="PROSITE-ProRule" id="PRU00221"/>
    </source>
</evidence>
<accession>A0A024GMN9</accession>
<comment type="subcellular location">
    <subcellularLocation>
        <location evidence="1">Cytoplasm</location>
    </subcellularLocation>
</comment>
<evidence type="ECO:0000313" key="6">
    <source>
        <dbReference type="EMBL" id="CCI47969.1"/>
    </source>
</evidence>
<keyword evidence="2" id="KW-0963">Cytoplasm</keyword>
<dbReference type="Gene3D" id="2.130.10.10">
    <property type="entry name" value="YVTN repeat-like/Quinoprotein amine dehydrogenase"/>
    <property type="match status" value="1"/>
</dbReference>
<dbReference type="PROSITE" id="PS50082">
    <property type="entry name" value="WD_REPEATS_2"/>
    <property type="match status" value="2"/>
</dbReference>
<evidence type="ECO:0000256" key="3">
    <source>
        <dbReference type="ARBA" id="ARBA00022574"/>
    </source>
</evidence>
<evidence type="ECO:0000256" key="1">
    <source>
        <dbReference type="ARBA" id="ARBA00004496"/>
    </source>
</evidence>
<dbReference type="PROSITE" id="PS00678">
    <property type="entry name" value="WD_REPEATS_1"/>
    <property type="match status" value="1"/>
</dbReference>
<dbReference type="STRING" id="65357.A0A024GMN9"/>
<dbReference type="PRINTS" id="PR00320">
    <property type="entry name" value="GPROTEINBRPT"/>
</dbReference>
<gene>
    <name evidence="6" type="ORF">BN9_090120</name>
</gene>